<evidence type="ECO:0000313" key="3">
    <source>
        <dbReference type="Proteomes" id="UP001597413"/>
    </source>
</evidence>
<name>A0ABW5ACZ3_9RHOB</name>
<keyword evidence="3" id="KW-1185">Reference proteome</keyword>
<dbReference type="EMBL" id="JBHUIX010000013">
    <property type="protein sequence ID" value="MFD2175455.1"/>
    <property type="molecule type" value="Genomic_DNA"/>
</dbReference>
<reference evidence="3" key="1">
    <citation type="journal article" date="2019" name="Int. J. Syst. Evol. Microbiol.">
        <title>The Global Catalogue of Microorganisms (GCM) 10K type strain sequencing project: providing services to taxonomists for standard genome sequencing and annotation.</title>
        <authorList>
            <consortium name="The Broad Institute Genomics Platform"/>
            <consortium name="The Broad Institute Genome Sequencing Center for Infectious Disease"/>
            <person name="Wu L."/>
            <person name="Ma J."/>
        </authorList>
    </citation>
    <scope>NUCLEOTIDE SEQUENCE [LARGE SCALE GENOMIC DNA]</scope>
    <source>
        <strain evidence="3">CCUG 55131</strain>
    </source>
</reference>
<dbReference type="PANTHER" id="PTHR13887:SF41">
    <property type="entry name" value="THIOREDOXIN SUPERFAMILY PROTEIN"/>
    <property type="match status" value="1"/>
</dbReference>
<evidence type="ECO:0000259" key="1">
    <source>
        <dbReference type="Pfam" id="PF01323"/>
    </source>
</evidence>
<comment type="caution">
    <text evidence="2">The sequence shown here is derived from an EMBL/GenBank/DDBJ whole genome shotgun (WGS) entry which is preliminary data.</text>
</comment>
<feature type="domain" description="DSBA-like thioredoxin" evidence="1">
    <location>
        <begin position="4"/>
        <end position="194"/>
    </location>
</feature>
<protein>
    <submittedName>
        <fullName evidence="2">DsbA family oxidoreductase</fullName>
    </submittedName>
</protein>
<gene>
    <name evidence="2" type="ORF">ACFSM0_15280</name>
</gene>
<accession>A0ABW5ACZ3</accession>
<sequence length="207" mass="22567">MINLDIFADPICPWCYLAKAALDRALEARPDHRFAISWHPFQLYPTLPPEGLDRTAFLHARFGADAARADLPIIEAAQAAGVVLNLPAITRVPNSRNALRLLHWAGIEGRQSPVMAALMRAYWREGRDIGSSEVLGAIAADAGLDARMILRLLASEADCDTIALREAHARERGITAVPTFILGNEHVISGAQGTPFWCKVIDEIAAL</sequence>
<organism evidence="2 3">
    <name type="scientific">Rhodobacter lacus</name>
    <dbReference type="NCBI Taxonomy" id="1641972"/>
    <lineage>
        <taxon>Bacteria</taxon>
        <taxon>Pseudomonadati</taxon>
        <taxon>Pseudomonadota</taxon>
        <taxon>Alphaproteobacteria</taxon>
        <taxon>Rhodobacterales</taxon>
        <taxon>Rhodobacter group</taxon>
        <taxon>Rhodobacter</taxon>
    </lineage>
</organism>
<dbReference type="SUPFAM" id="SSF52833">
    <property type="entry name" value="Thioredoxin-like"/>
    <property type="match status" value="1"/>
</dbReference>
<dbReference type="InterPro" id="IPR036249">
    <property type="entry name" value="Thioredoxin-like_sf"/>
</dbReference>
<dbReference type="InterPro" id="IPR001853">
    <property type="entry name" value="DSBA-like_thioredoxin_dom"/>
</dbReference>
<dbReference type="Pfam" id="PF01323">
    <property type="entry name" value="DSBA"/>
    <property type="match status" value="1"/>
</dbReference>
<dbReference type="PANTHER" id="PTHR13887">
    <property type="entry name" value="GLUTATHIONE S-TRANSFERASE KAPPA"/>
    <property type="match status" value="1"/>
</dbReference>
<dbReference type="CDD" id="cd03024">
    <property type="entry name" value="DsbA_FrnE"/>
    <property type="match status" value="1"/>
</dbReference>
<dbReference type="Proteomes" id="UP001597413">
    <property type="component" value="Unassembled WGS sequence"/>
</dbReference>
<dbReference type="PROSITE" id="PS00195">
    <property type="entry name" value="GLUTAREDOXIN_1"/>
    <property type="match status" value="1"/>
</dbReference>
<dbReference type="Gene3D" id="3.40.30.10">
    <property type="entry name" value="Glutaredoxin"/>
    <property type="match status" value="1"/>
</dbReference>
<dbReference type="RefSeq" id="WP_377392218.1">
    <property type="nucleotide sequence ID" value="NZ_JBHUIX010000013.1"/>
</dbReference>
<evidence type="ECO:0000313" key="2">
    <source>
        <dbReference type="EMBL" id="MFD2175455.1"/>
    </source>
</evidence>
<proteinExistence type="predicted"/>
<dbReference type="InterPro" id="IPR011767">
    <property type="entry name" value="GLR_AS"/>
</dbReference>